<proteinExistence type="predicted"/>
<evidence type="ECO:0000256" key="2">
    <source>
        <dbReference type="ARBA" id="ARBA00023125"/>
    </source>
</evidence>
<dbReference type="SMART" id="SM00345">
    <property type="entry name" value="HTH_GNTR"/>
    <property type="match status" value="1"/>
</dbReference>
<dbReference type="PANTHER" id="PTHR44846:SF17">
    <property type="entry name" value="GNTR-FAMILY TRANSCRIPTIONAL REGULATOR"/>
    <property type="match status" value="1"/>
</dbReference>
<dbReference type="InterPro" id="IPR011663">
    <property type="entry name" value="UTRA"/>
</dbReference>
<evidence type="ECO:0000256" key="3">
    <source>
        <dbReference type="ARBA" id="ARBA00023163"/>
    </source>
</evidence>
<name>A0A345Z5A7_9MOLU</name>
<dbReference type="InterPro" id="IPR050679">
    <property type="entry name" value="Bact_HTH_transcr_reg"/>
</dbReference>
<dbReference type="PROSITE" id="PS50949">
    <property type="entry name" value="HTH_GNTR"/>
    <property type="match status" value="1"/>
</dbReference>
<dbReference type="OrthoDB" id="9816541at2"/>
<dbReference type="InterPro" id="IPR028978">
    <property type="entry name" value="Chorismate_lyase_/UTRA_dom_sf"/>
</dbReference>
<protein>
    <submittedName>
        <fullName evidence="5">GntR family transcriptional regulator</fullName>
    </submittedName>
</protein>
<dbReference type="CDD" id="cd07377">
    <property type="entry name" value="WHTH_GntR"/>
    <property type="match status" value="1"/>
</dbReference>
<dbReference type="EMBL" id="CP031376">
    <property type="protein sequence ID" value="AXK51786.1"/>
    <property type="molecule type" value="Genomic_DNA"/>
</dbReference>
<evidence type="ECO:0000313" key="6">
    <source>
        <dbReference type="Proteomes" id="UP000254792"/>
    </source>
</evidence>
<sequence>MEKKWKIVFDYLLELIKTDQVKAGEALPSQNRLKTRFKYSDQPIRIAFDKLVSLNIVEAHQGKGFIVCEKTRNNILFSFSEMFPDAKSEYLKAELITIDKNLEKRTGFICGSKVYRVEVKRFLKDIDFIFQISWLNAKFFANFNFEILKQNGLMNFMKNHSKTKVSHAIKKIYFQKETDDLKISEWFNDNKTNQAIVDQGKVFDLYNEQIEYRESFYQPEFFKWEFIEWRK</sequence>
<dbReference type="Gene3D" id="3.40.1410.10">
    <property type="entry name" value="Chorismate lyase-like"/>
    <property type="match status" value="1"/>
</dbReference>
<accession>A0A345Z5A7</accession>
<reference evidence="5 6" key="1">
    <citation type="submission" date="2018-07" db="EMBL/GenBank/DDBJ databases">
        <title>Complete genome sequence of Spiroplasma alleghenense PLHS-1 (ATCC 51752).</title>
        <authorList>
            <person name="Chou L."/>
            <person name="Lee T.-Y."/>
            <person name="Tsai Y.-M."/>
            <person name="Kuo C.-H."/>
        </authorList>
    </citation>
    <scope>NUCLEOTIDE SEQUENCE [LARGE SCALE GENOMIC DNA]</scope>
    <source>
        <strain evidence="5 6">PLHS-1</strain>
    </source>
</reference>
<dbReference type="Pfam" id="PF00392">
    <property type="entry name" value="GntR"/>
    <property type="match status" value="1"/>
</dbReference>
<dbReference type="Pfam" id="PF07702">
    <property type="entry name" value="UTRA"/>
    <property type="match status" value="1"/>
</dbReference>
<dbReference type="Gene3D" id="1.10.10.10">
    <property type="entry name" value="Winged helix-like DNA-binding domain superfamily/Winged helix DNA-binding domain"/>
    <property type="match status" value="1"/>
</dbReference>
<dbReference type="SUPFAM" id="SSF46785">
    <property type="entry name" value="Winged helix' DNA-binding domain"/>
    <property type="match status" value="1"/>
</dbReference>
<dbReference type="AlphaFoldDB" id="A0A345Z5A7"/>
<evidence type="ECO:0000313" key="5">
    <source>
        <dbReference type="EMBL" id="AXK51786.1"/>
    </source>
</evidence>
<dbReference type="Proteomes" id="UP000254792">
    <property type="component" value="Chromosome"/>
</dbReference>
<dbReference type="RefSeq" id="WP_115558670.1">
    <property type="nucleotide sequence ID" value="NZ_CP031376.1"/>
</dbReference>
<feature type="domain" description="HTH gntR-type" evidence="4">
    <location>
        <begin position="2"/>
        <end position="70"/>
    </location>
</feature>
<keyword evidence="6" id="KW-1185">Reference proteome</keyword>
<keyword evidence="2" id="KW-0238">DNA-binding</keyword>
<evidence type="ECO:0000259" key="4">
    <source>
        <dbReference type="PROSITE" id="PS50949"/>
    </source>
</evidence>
<keyword evidence="1" id="KW-0805">Transcription regulation</keyword>
<dbReference type="InterPro" id="IPR000524">
    <property type="entry name" value="Tscrpt_reg_HTH_GntR"/>
</dbReference>
<dbReference type="PANTHER" id="PTHR44846">
    <property type="entry name" value="MANNOSYL-D-GLYCERATE TRANSPORT/METABOLISM SYSTEM REPRESSOR MNGR-RELATED"/>
    <property type="match status" value="1"/>
</dbReference>
<keyword evidence="3" id="KW-0804">Transcription</keyword>
<dbReference type="KEGG" id="salx:SALLE_v1c11160"/>
<evidence type="ECO:0000256" key="1">
    <source>
        <dbReference type="ARBA" id="ARBA00023015"/>
    </source>
</evidence>
<gene>
    <name evidence="5" type="ORF">SALLE_v1c11160</name>
</gene>
<dbReference type="GO" id="GO:0003677">
    <property type="term" value="F:DNA binding"/>
    <property type="evidence" value="ECO:0007669"/>
    <property type="project" value="UniProtKB-KW"/>
</dbReference>
<dbReference type="GO" id="GO:0003700">
    <property type="term" value="F:DNA-binding transcription factor activity"/>
    <property type="evidence" value="ECO:0007669"/>
    <property type="project" value="InterPro"/>
</dbReference>
<dbReference type="GO" id="GO:0045892">
    <property type="term" value="P:negative regulation of DNA-templated transcription"/>
    <property type="evidence" value="ECO:0007669"/>
    <property type="project" value="TreeGrafter"/>
</dbReference>
<organism evidence="5 6">
    <name type="scientific">Spiroplasma alleghenense</name>
    <dbReference type="NCBI Taxonomy" id="216931"/>
    <lineage>
        <taxon>Bacteria</taxon>
        <taxon>Bacillati</taxon>
        <taxon>Mycoplasmatota</taxon>
        <taxon>Mollicutes</taxon>
        <taxon>Entomoplasmatales</taxon>
        <taxon>Spiroplasmataceae</taxon>
        <taxon>Spiroplasma</taxon>
    </lineage>
</organism>
<dbReference type="InterPro" id="IPR036388">
    <property type="entry name" value="WH-like_DNA-bd_sf"/>
</dbReference>
<dbReference type="SUPFAM" id="SSF64288">
    <property type="entry name" value="Chorismate lyase-like"/>
    <property type="match status" value="1"/>
</dbReference>
<dbReference type="InterPro" id="IPR036390">
    <property type="entry name" value="WH_DNA-bd_sf"/>
</dbReference>